<accession>A0A1H7Q871</accession>
<dbReference type="OrthoDB" id="5383001at2"/>
<evidence type="ECO:0000313" key="2">
    <source>
        <dbReference type="Proteomes" id="UP000182719"/>
    </source>
</evidence>
<dbReference type="EMBL" id="FOAP01000006">
    <property type="protein sequence ID" value="SEL43507.1"/>
    <property type="molecule type" value="Genomic_DNA"/>
</dbReference>
<gene>
    <name evidence="1" type="ORF">SAMN05444354_10628</name>
</gene>
<name>A0A1H7Q871_STIAU</name>
<reference evidence="2" key="1">
    <citation type="submission" date="2016-10" db="EMBL/GenBank/DDBJ databases">
        <authorList>
            <person name="Varghese N."/>
            <person name="Submissions S."/>
        </authorList>
    </citation>
    <scope>NUCLEOTIDE SEQUENCE [LARGE SCALE GENOMIC DNA]</scope>
    <source>
        <strain evidence="2">DSM 17044</strain>
    </source>
</reference>
<dbReference type="AlphaFoldDB" id="A0A1H7Q871"/>
<organism evidence="1 2">
    <name type="scientific">Stigmatella aurantiaca</name>
    <dbReference type="NCBI Taxonomy" id="41"/>
    <lineage>
        <taxon>Bacteria</taxon>
        <taxon>Pseudomonadati</taxon>
        <taxon>Myxococcota</taxon>
        <taxon>Myxococcia</taxon>
        <taxon>Myxococcales</taxon>
        <taxon>Cystobacterineae</taxon>
        <taxon>Archangiaceae</taxon>
        <taxon>Stigmatella</taxon>
    </lineage>
</organism>
<proteinExistence type="predicted"/>
<keyword evidence="2" id="KW-1185">Reference proteome</keyword>
<sequence>MTSNPNRTCRHHSLAQGPVAQVQLCQDCGCVSMHLGATTVRMDPEALHSVWHTLGEAVAHLGRERMALGQPPVNVPRGDA</sequence>
<evidence type="ECO:0000313" key="1">
    <source>
        <dbReference type="EMBL" id="SEL43507.1"/>
    </source>
</evidence>
<dbReference type="Proteomes" id="UP000182719">
    <property type="component" value="Unassembled WGS sequence"/>
</dbReference>
<dbReference type="RefSeq" id="WP_075007036.1">
    <property type="nucleotide sequence ID" value="NZ_FOAP01000006.1"/>
</dbReference>
<protein>
    <submittedName>
        <fullName evidence="1">Uncharacterized protein</fullName>
    </submittedName>
</protein>